<reference evidence="1" key="1">
    <citation type="submission" date="2021-03" db="EMBL/GenBank/DDBJ databases">
        <title>Draft genome sequence of rust myrtle Austropuccinia psidii MF-1, a brazilian biotype.</title>
        <authorList>
            <person name="Quecine M.C."/>
            <person name="Pachon D.M.R."/>
            <person name="Bonatelli M.L."/>
            <person name="Correr F.H."/>
            <person name="Franceschini L.M."/>
            <person name="Leite T.F."/>
            <person name="Margarido G.R.A."/>
            <person name="Almeida C.A."/>
            <person name="Ferrarezi J.A."/>
            <person name="Labate C.A."/>
        </authorList>
    </citation>
    <scope>NUCLEOTIDE SEQUENCE</scope>
    <source>
        <strain evidence="1">MF-1</strain>
    </source>
</reference>
<sequence length="194" mass="21516">MVFAWCQGLPLCLLGNCVETRRSVTGFLATLNGNVVLWKSSKQPLVSISTAEAEYKAVCNLASEFLWFKQCSQGCGLLEVESPILIHEDNQGFIKTINGNFKVNRNWIKHIHIHPHFVKEAIWNGVFKLIYTLTNRILADFLTKSVNSPAITCSLQSLGVISLGVKVSVQNQDQNQFDEQSVTPILSKGHGAQS</sequence>
<dbReference type="AlphaFoldDB" id="A0A9Q3KMZ1"/>
<evidence type="ECO:0000313" key="2">
    <source>
        <dbReference type="Proteomes" id="UP000765509"/>
    </source>
</evidence>
<gene>
    <name evidence="1" type="ORF">O181_124078</name>
</gene>
<protein>
    <recommendedName>
        <fullName evidence="3">Copia protein</fullName>
    </recommendedName>
</protein>
<comment type="caution">
    <text evidence="1">The sequence shown here is derived from an EMBL/GenBank/DDBJ whole genome shotgun (WGS) entry which is preliminary data.</text>
</comment>
<organism evidence="1 2">
    <name type="scientific">Austropuccinia psidii MF-1</name>
    <dbReference type="NCBI Taxonomy" id="1389203"/>
    <lineage>
        <taxon>Eukaryota</taxon>
        <taxon>Fungi</taxon>
        <taxon>Dikarya</taxon>
        <taxon>Basidiomycota</taxon>
        <taxon>Pucciniomycotina</taxon>
        <taxon>Pucciniomycetes</taxon>
        <taxon>Pucciniales</taxon>
        <taxon>Sphaerophragmiaceae</taxon>
        <taxon>Austropuccinia</taxon>
    </lineage>
</organism>
<dbReference type="CDD" id="cd09272">
    <property type="entry name" value="RNase_HI_RT_Ty1"/>
    <property type="match status" value="1"/>
</dbReference>
<evidence type="ECO:0008006" key="3">
    <source>
        <dbReference type="Google" id="ProtNLM"/>
    </source>
</evidence>
<dbReference type="EMBL" id="AVOT02117758">
    <property type="protein sequence ID" value="MBW0584363.1"/>
    <property type="molecule type" value="Genomic_DNA"/>
</dbReference>
<dbReference type="PANTHER" id="PTHR11439">
    <property type="entry name" value="GAG-POL-RELATED RETROTRANSPOSON"/>
    <property type="match status" value="1"/>
</dbReference>
<keyword evidence="2" id="KW-1185">Reference proteome</keyword>
<dbReference type="Proteomes" id="UP000765509">
    <property type="component" value="Unassembled WGS sequence"/>
</dbReference>
<evidence type="ECO:0000313" key="1">
    <source>
        <dbReference type="EMBL" id="MBW0584363.1"/>
    </source>
</evidence>
<dbReference type="PANTHER" id="PTHR11439:SF498">
    <property type="entry name" value="DNAK FAMILY PROTEIN"/>
    <property type="match status" value="1"/>
</dbReference>
<proteinExistence type="predicted"/>
<dbReference type="OrthoDB" id="2801217at2759"/>
<name>A0A9Q3KMZ1_9BASI</name>
<accession>A0A9Q3KMZ1</accession>